<keyword evidence="2" id="KW-1185">Reference proteome</keyword>
<name>A0ACC0AQX1_CATRO</name>
<dbReference type="EMBL" id="CM044705">
    <property type="protein sequence ID" value="KAI5663373.1"/>
    <property type="molecule type" value="Genomic_DNA"/>
</dbReference>
<dbReference type="Proteomes" id="UP001060085">
    <property type="component" value="Linkage Group LG05"/>
</dbReference>
<proteinExistence type="predicted"/>
<reference evidence="2" key="1">
    <citation type="journal article" date="2023" name="Nat. Plants">
        <title>Single-cell RNA sequencing provides a high-resolution roadmap for understanding the multicellular compartmentation of specialized metabolism.</title>
        <authorList>
            <person name="Sun S."/>
            <person name="Shen X."/>
            <person name="Li Y."/>
            <person name="Li Y."/>
            <person name="Wang S."/>
            <person name="Li R."/>
            <person name="Zhang H."/>
            <person name="Shen G."/>
            <person name="Guo B."/>
            <person name="Wei J."/>
            <person name="Xu J."/>
            <person name="St-Pierre B."/>
            <person name="Chen S."/>
            <person name="Sun C."/>
        </authorList>
    </citation>
    <scope>NUCLEOTIDE SEQUENCE [LARGE SCALE GENOMIC DNA]</scope>
</reference>
<protein>
    <submittedName>
        <fullName evidence="1">Uncharacterized protein</fullName>
    </submittedName>
</protein>
<gene>
    <name evidence="1" type="ORF">M9H77_22696</name>
</gene>
<organism evidence="1 2">
    <name type="scientific">Catharanthus roseus</name>
    <name type="common">Madagascar periwinkle</name>
    <name type="synonym">Vinca rosea</name>
    <dbReference type="NCBI Taxonomy" id="4058"/>
    <lineage>
        <taxon>Eukaryota</taxon>
        <taxon>Viridiplantae</taxon>
        <taxon>Streptophyta</taxon>
        <taxon>Embryophyta</taxon>
        <taxon>Tracheophyta</taxon>
        <taxon>Spermatophyta</taxon>
        <taxon>Magnoliopsida</taxon>
        <taxon>eudicotyledons</taxon>
        <taxon>Gunneridae</taxon>
        <taxon>Pentapetalae</taxon>
        <taxon>asterids</taxon>
        <taxon>lamiids</taxon>
        <taxon>Gentianales</taxon>
        <taxon>Apocynaceae</taxon>
        <taxon>Rauvolfioideae</taxon>
        <taxon>Vinceae</taxon>
        <taxon>Catharanthinae</taxon>
        <taxon>Catharanthus</taxon>
    </lineage>
</organism>
<evidence type="ECO:0000313" key="2">
    <source>
        <dbReference type="Proteomes" id="UP001060085"/>
    </source>
</evidence>
<evidence type="ECO:0000313" key="1">
    <source>
        <dbReference type="EMBL" id="KAI5663373.1"/>
    </source>
</evidence>
<sequence length="70" mass="8057">MAGGNFFHRVLSYVANELIVNGLSNRHMFTLLLIGMFYTWTSKPMMTFPQNLENEIIDNLNISYQDAILS</sequence>
<accession>A0ACC0AQX1</accession>
<comment type="caution">
    <text evidence="1">The sequence shown here is derived from an EMBL/GenBank/DDBJ whole genome shotgun (WGS) entry which is preliminary data.</text>
</comment>